<dbReference type="FunFam" id="1.10.287.950:FF:000001">
    <property type="entry name" value="Methyl-accepting chemotaxis sensory transducer"/>
    <property type="match status" value="1"/>
</dbReference>
<keyword evidence="8 10" id="KW-0807">Transducer</keyword>
<evidence type="ECO:0000313" key="16">
    <source>
        <dbReference type="Proteomes" id="UP000064137"/>
    </source>
</evidence>
<feature type="transmembrane region" description="Helical" evidence="11">
    <location>
        <begin position="12"/>
        <end position="31"/>
    </location>
</feature>
<evidence type="ECO:0000259" key="12">
    <source>
        <dbReference type="PROSITE" id="PS50111"/>
    </source>
</evidence>
<accession>A0A0U4HL18</accession>
<dbReference type="KEGG" id="por:APT59_20525"/>
<evidence type="ECO:0000256" key="11">
    <source>
        <dbReference type="SAM" id="Phobius"/>
    </source>
</evidence>
<dbReference type="GO" id="GO:0005886">
    <property type="term" value="C:plasma membrane"/>
    <property type="evidence" value="ECO:0007669"/>
    <property type="project" value="UniProtKB-SubCell"/>
</dbReference>
<dbReference type="PANTHER" id="PTHR32089:SF120">
    <property type="entry name" value="METHYL-ACCEPTING CHEMOTAXIS PROTEIN TLPQ"/>
    <property type="match status" value="1"/>
</dbReference>
<evidence type="ECO:0000256" key="2">
    <source>
        <dbReference type="ARBA" id="ARBA00022475"/>
    </source>
</evidence>
<keyword evidence="4" id="KW-0145">Chemotaxis</keyword>
<keyword evidence="15" id="KW-0418">Kinase</keyword>
<dbReference type="GO" id="GO:0004888">
    <property type="term" value="F:transmembrane signaling receptor activity"/>
    <property type="evidence" value="ECO:0007669"/>
    <property type="project" value="InterPro"/>
</dbReference>
<dbReference type="PRINTS" id="PR00260">
    <property type="entry name" value="CHEMTRNSDUCR"/>
</dbReference>
<dbReference type="PROSITE" id="PS51753">
    <property type="entry name" value="HBM"/>
    <property type="match status" value="1"/>
</dbReference>
<comment type="similarity">
    <text evidence="9">Belongs to the methyl-accepting chemotaxis (MCP) protein family.</text>
</comment>
<dbReference type="SMART" id="SM01358">
    <property type="entry name" value="HBM"/>
    <property type="match status" value="1"/>
</dbReference>
<evidence type="ECO:0000256" key="4">
    <source>
        <dbReference type="ARBA" id="ARBA00022500"/>
    </source>
</evidence>
<evidence type="ECO:0000256" key="8">
    <source>
        <dbReference type="ARBA" id="ARBA00023224"/>
    </source>
</evidence>
<evidence type="ECO:0000256" key="10">
    <source>
        <dbReference type="PROSITE-ProRule" id="PRU00284"/>
    </source>
</evidence>
<dbReference type="Pfam" id="PF16591">
    <property type="entry name" value="HBM"/>
    <property type="match status" value="1"/>
</dbReference>
<dbReference type="CDD" id="cd11386">
    <property type="entry name" value="MCP_signal"/>
    <property type="match status" value="1"/>
</dbReference>
<dbReference type="AlphaFoldDB" id="A0A0U4HL18"/>
<dbReference type="PROSITE" id="PS50885">
    <property type="entry name" value="HAMP"/>
    <property type="match status" value="1"/>
</dbReference>
<name>A0A0U4HL18_9PSED</name>
<dbReference type="EMBL" id="CP013987">
    <property type="protein sequence ID" value="ALZ86474.1"/>
    <property type="molecule type" value="Genomic_DNA"/>
</dbReference>
<dbReference type="GO" id="GO:0006935">
    <property type="term" value="P:chemotaxis"/>
    <property type="evidence" value="ECO:0007669"/>
    <property type="project" value="UniProtKB-KW"/>
</dbReference>
<dbReference type="Proteomes" id="UP000064137">
    <property type="component" value="Chromosome"/>
</dbReference>
<dbReference type="SMART" id="SM00283">
    <property type="entry name" value="MA"/>
    <property type="match status" value="1"/>
</dbReference>
<keyword evidence="15" id="KW-0808">Transferase</keyword>
<evidence type="ECO:0000256" key="1">
    <source>
        <dbReference type="ARBA" id="ARBA00004651"/>
    </source>
</evidence>
<keyword evidence="7 11" id="KW-0472">Membrane</keyword>
<organism evidence="15 16">
    <name type="scientific">Pseudomonas oryzihabitans</name>
    <dbReference type="NCBI Taxonomy" id="47885"/>
    <lineage>
        <taxon>Bacteria</taxon>
        <taxon>Pseudomonadati</taxon>
        <taxon>Pseudomonadota</taxon>
        <taxon>Gammaproteobacteria</taxon>
        <taxon>Pseudomonadales</taxon>
        <taxon>Pseudomonadaceae</taxon>
        <taxon>Pseudomonas</taxon>
    </lineage>
</organism>
<dbReference type="PANTHER" id="PTHR32089">
    <property type="entry name" value="METHYL-ACCEPTING CHEMOTAXIS PROTEIN MCPB"/>
    <property type="match status" value="1"/>
</dbReference>
<keyword evidence="2" id="KW-1003">Cell membrane</keyword>
<dbReference type="SMART" id="SM00304">
    <property type="entry name" value="HAMP"/>
    <property type="match status" value="1"/>
</dbReference>
<evidence type="ECO:0000256" key="3">
    <source>
        <dbReference type="ARBA" id="ARBA00022481"/>
    </source>
</evidence>
<dbReference type="Pfam" id="PF00015">
    <property type="entry name" value="MCPsignal"/>
    <property type="match status" value="1"/>
</dbReference>
<evidence type="ECO:0000256" key="9">
    <source>
        <dbReference type="ARBA" id="ARBA00029447"/>
    </source>
</evidence>
<keyword evidence="5 11" id="KW-0812">Transmembrane</keyword>
<dbReference type="PROSITE" id="PS50111">
    <property type="entry name" value="CHEMOTAXIS_TRANSDUC_2"/>
    <property type="match status" value="1"/>
</dbReference>
<dbReference type="InterPro" id="IPR004090">
    <property type="entry name" value="Chemotax_Me-accpt_rcpt"/>
</dbReference>
<dbReference type="OrthoDB" id="6434013at2"/>
<evidence type="ECO:0000256" key="5">
    <source>
        <dbReference type="ARBA" id="ARBA00022692"/>
    </source>
</evidence>
<feature type="transmembrane region" description="Helical" evidence="11">
    <location>
        <begin position="278"/>
        <end position="298"/>
    </location>
</feature>
<evidence type="ECO:0000259" key="13">
    <source>
        <dbReference type="PROSITE" id="PS50885"/>
    </source>
</evidence>
<keyword evidence="6 11" id="KW-1133">Transmembrane helix</keyword>
<feature type="domain" description="HBM" evidence="14">
    <location>
        <begin position="39"/>
        <end position="273"/>
    </location>
</feature>
<keyword evidence="3" id="KW-0488">Methylation</keyword>
<dbReference type="GO" id="GO:0007165">
    <property type="term" value="P:signal transduction"/>
    <property type="evidence" value="ECO:0007669"/>
    <property type="project" value="UniProtKB-KW"/>
</dbReference>
<dbReference type="Pfam" id="PF00672">
    <property type="entry name" value="HAMP"/>
    <property type="match status" value="1"/>
</dbReference>
<comment type="subcellular location">
    <subcellularLocation>
        <location evidence="1">Cell membrane</location>
        <topology evidence="1">Multi-pass membrane protein</topology>
    </subcellularLocation>
</comment>
<proteinExistence type="inferred from homology"/>
<gene>
    <name evidence="15" type="ORF">APT59_20525</name>
</gene>
<dbReference type="SUPFAM" id="SSF58104">
    <property type="entry name" value="Methyl-accepting chemotaxis protein (MCP) signaling domain"/>
    <property type="match status" value="1"/>
</dbReference>
<feature type="domain" description="Methyl-accepting transducer" evidence="12">
    <location>
        <begin position="357"/>
        <end position="593"/>
    </location>
</feature>
<dbReference type="Gene3D" id="1.20.1440.210">
    <property type="match status" value="1"/>
</dbReference>
<reference evidence="15 16" key="1">
    <citation type="submission" date="2016-01" db="EMBL/GenBank/DDBJ databases">
        <title>Annotation of Pseudomonas oryzihabitans USDA-ARS-USMARC-56511.</title>
        <authorList>
            <person name="Harhay G.P."/>
            <person name="Harhay D.M."/>
            <person name="Smith T.P.L."/>
            <person name="Bono J.L."/>
            <person name="Heaton M.P."/>
            <person name="Clawson M.L."/>
            <person name="Chitko-Mckown C.G."/>
            <person name="Capik S.F."/>
            <person name="DeDonder K.D."/>
            <person name="Apley M.D."/>
            <person name="Lubbers B.V."/>
            <person name="White B.J."/>
            <person name="Larson R.L."/>
        </authorList>
    </citation>
    <scope>NUCLEOTIDE SEQUENCE [LARGE SCALE GENOMIC DNA]</scope>
    <source>
        <strain evidence="15 16">USDA-ARS-USMARC-56511</strain>
    </source>
</reference>
<evidence type="ECO:0000256" key="6">
    <source>
        <dbReference type="ARBA" id="ARBA00022989"/>
    </source>
</evidence>
<feature type="domain" description="HAMP" evidence="13">
    <location>
        <begin position="300"/>
        <end position="352"/>
    </location>
</feature>
<dbReference type="InterPro" id="IPR003660">
    <property type="entry name" value="HAMP_dom"/>
</dbReference>
<protein>
    <submittedName>
        <fullName evidence="15">Histidine kinase</fullName>
    </submittedName>
</protein>
<dbReference type="Gene3D" id="1.10.287.950">
    <property type="entry name" value="Methyl-accepting chemotaxis protein"/>
    <property type="match status" value="1"/>
</dbReference>
<evidence type="ECO:0000313" key="15">
    <source>
        <dbReference type="EMBL" id="ALZ86474.1"/>
    </source>
</evidence>
<dbReference type="GO" id="GO:0016301">
    <property type="term" value="F:kinase activity"/>
    <property type="evidence" value="ECO:0007669"/>
    <property type="project" value="UniProtKB-KW"/>
</dbReference>
<dbReference type="InterPro" id="IPR004089">
    <property type="entry name" value="MCPsignal_dom"/>
</dbReference>
<dbReference type="InterPro" id="IPR032255">
    <property type="entry name" value="HBM"/>
</dbReference>
<evidence type="ECO:0000259" key="14">
    <source>
        <dbReference type="PROSITE" id="PS51753"/>
    </source>
</evidence>
<sequence>MQLHNMSVRTKLFSGFTALIILTLAIAYAGWSGIQALGRRGNLIEQFTQIGLLTRDMRNARGAFALLPETEQANRWKLSIDALEKQLQEARPLFRRPQSQALLARTEQTLQEYRDLYQQTLKVTQDRDATIQSIRETGDTLDKQLQDASSALDSQIDHGGVQFSSLLAALQKLRIDFRVYVLKSAGPQQEALQTSLGKVGAVLKALPASSASTTSLQRLPELFDQYQRQIQQLFTIQKQFEQADDGLDQRILALLKTADEMKQVQNQFRLGDIRDAKLMLFGGLLLAVLLSLVAAWIITRSIVTPLRQTLGTVERIAAGDLTVETQADRKDELGLLQAAMQRMIVNLRELIREQKDGVVQVASAAEELSAITQQTRAGATAQKVETEQIATAMQQMTATIGEVARNAEQASMTAREATLKTREGDEMVNQVATQIETLAQEVDSTQVTMELLKQDADRIGGVLDVIKAVAEQTNLLALNAAIEAARAGEAGRGFAVVADEVRGLAQRTRSSTDEIASLITSLHGSTDKMSEALERNIQLTGDSVGLTRQAGVVLASVSSAVGEIEAMNEQIAAAVEQQSAAGENISRSVVKVHEVADQTAAATEETAGSSTELARLSLQLQELTARFKV</sequence>
<evidence type="ECO:0000256" key="7">
    <source>
        <dbReference type="ARBA" id="ARBA00023136"/>
    </source>
</evidence>
<dbReference type="CDD" id="cd06225">
    <property type="entry name" value="HAMP"/>
    <property type="match status" value="1"/>
</dbReference>